<dbReference type="InterPro" id="IPR007995">
    <property type="entry name" value="DUF742"/>
</dbReference>
<proteinExistence type="predicted"/>
<organism evidence="2 3">
    <name type="scientific">Nonomuraea recticatena</name>
    <dbReference type="NCBI Taxonomy" id="46178"/>
    <lineage>
        <taxon>Bacteria</taxon>
        <taxon>Bacillati</taxon>
        <taxon>Actinomycetota</taxon>
        <taxon>Actinomycetes</taxon>
        <taxon>Streptosporangiales</taxon>
        <taxon>Streptosporangiaceae</taxon>
        <taxon>Nonomuraea</taxon>
    </lineage>
</organism>
<name>A0ABN3SKY2_9ACTN</name>
<evidence type="ECO:0000256" key="1">
    <source>
        <dbReference type="SAM" id="MobiDB-lite"/>
    </source>
</evidence>
<reference evidence="2 3" key="1">
    <citation type="journal article" date="2019" name="Int. J. Syst. Evol. Microbiol.">
        <title>The Global Catalogue of Microorganisms (GCM) 10K type strain sequencing project: providing services to taxonomists for standard genome sequencing and annotation.</title>
        <authorList>
            <consortium name="The Broad Institute Genomics Platform"/>
            <consortium name="The Broad Institute Genome Sequencing Center for Infectious Disease"/>
            <person name="Wu L."/>
            <person name="Ma J."/>
        </authorList>
    </citation>
    <scope>NUCLEOTIDE SEQUENCE [LARGE SCALE GENOMIC DNA]</scope>
    <source>
        <strain evidence="2 3">JCM 6835</strain>
    </source>
</reference>
<dbReference type="Proteomes" id="UP001501666">
    <property type="component" value="Unassembled WGS sequence"/>
</dbReference>
<gene>
    <name evidence="2" type="ORF">GCM10010412_063370</name>
</gene>
<sequence>MQVSDPRWNTGGDWQPQPHSEPASPVRPYAVTGGRTAPRVKFAMEALVSSATVEPRDLSHMPEYAAISQLCRSVRSVAEISALLRIPLGVVRVLISDMATEGLVRVHQPQLDAGKPDINLLERVLSGLRRL</sequence>
<comment type="caution">
    <text evidence="2">The sequence shown here is derived from an EMBL/GenBank/DDBJ whole genome shotgun (WGS) entry which is preliminary data.</text>
</comment>
<evidence type="ECO:0000313" key="3">
    <source>
        <dbReference type="Proteomes" id="UP001501666"/>
    </source>
</evidence>
<feature type="region of interest" description="Disordered" evidence="1">
    <location>
        <begin position="1"/>
        <end position="31"/>
    </location>
</feature>
<protein>
    <recommendedName>
        <fullName evidence="4">DUF742 domain-containing protein</fullName>
    </recommendedName>
</protein>
<dbReference type="PANTHER" id="PTHR36221">
    <property type="entry name" value="DUF742 DOMAIN-CONTAINING PROTEIN"/>
    <property type="match status" value="1"/>
</dbReference>
<dbReference type="EMBL" id="BAAATE010000020">
    <property type="protein sequence ID" value="GAA2679597.1"/>
    <property type="molecule type" value="Genomic_DNA"/>
</dbReference>
<dbReference type="PANTHER" id="PTHR36221:SF1">
    <property type="entry name" value="DUF742 DOMAIN-CONTAINING PROTEIN"/>
    <property type="match status" value="1"/>
</dbReference>
<dbReference type="Pfam" id="PF05331">
    <property type="entry name" value="DUF742"/>
    <property type="match status" value="1"/>
</dbReference>
<keyword evidence="3" id="KW-1185">Reference proteome</keyword>
<evidence type="ECO:0000313" key="2">
    <source>
        <dbReference type="EMBL" id="GAA2679597.1"/>
    </source>
</evidence>
<evidence type="ECO:0008006" key="4">
    <source>
        <dbReference type="Google" id="ProtNLM"/>
    </source>
</evidence>
<accession>A0ABN3SKY2</accession>